<dbReference type="PANTHER" id="PTHR43065">
    <property type="entry name" value="SENSOR HISTIDINE KINASE"/>
    <property type="match status" value="1"/>
</dbReference>
<keyword evidence="4" id="KW-0808">Transferase</keyword>
<dbReference type="RefSeq" id="WP_006967393.1">
    <property type="nucleotide sequence ID" value="NZ_APJX01000008.1"/>
</dbReference>
<protein>
    <recommendedName>
        <fullName evidence="2">histidine kinase</fullName>
        <ecNumber evidence="2">2.7.13.3</ecNumber>
    </recommendedName>
</protein>
<keyword evidence="9" id="KW-0472">Membrane</keyword>
<dbReference type="PANTHER" id="PTHR43065:SF10">
    <property type="entry name" value="PEROXIDE STRESS-ACTIVATED HISTIDINE KINASE MAK3"/>
    <property type="match status" value="1"/>
</dbReference>
<keyword evidence="9" id="KW-0812">Transmembrane</keyword>
<keyword evidence="6 11" id="KW-0418">Kinase</keyword>
<dbReference type="InterPro" id="IPR036097">
    <property type="entry name" value="HisK_dim/P_sf"/>
</dbReference>
<evidence type="ECO:0000256" key="1">
    <source>
        <dbReference type="ARBA" id="ARBA00000085"/>
    </source>
</evidence>
<keyword evidence="7" id="KW-0067">ATP-binding</keyword>
<feature type="domain" description="Histidine kinase" evidence="10">
    <location>
        <begin position="269"/>
        <end position="474"/>
    </location>
</feature>
<evidence type="ECO:0000256" key="6">
    <source>
        <dbReference type="ARBA" id="ARBA00022777"/>
    </source>
</evidence>
<keyword evidence="5" id="KW-0547">Nucleotide-binding</keyword>
<comment type="catalytic activity">
    <reaction evidence="1">
        <text>ATP + protein L-histidine = ADP + protein N-phospho-L-histidine.</text>
        <dbReference type="EC" id="2.7.13.3"/>
    </reaction>
</comment>
<evidence type="ECO:0000256" key="4">
    <source>
        <dbReference type="ARBA" id="ARBA00022679"/>
    </source>
</evidence>
<dbReference type="AlphaFoldDB" id="S0G3J2"/>
<name>S0G3J2_9BACT</name>
<evidence type="ECO:0000313" key="11">
    <source>
        <dbReference type="EMBL" id="EMS78376.1"/>
    </source>
</evidence>
<dbReference type="CDD" id="cd00082">
    <property type="entry name" value="HisKA"/>
    <property type="match status" value="1"/>
</dbReference>
<evidence type="ECO:0000256" key="7">
    <source>
        <dbReference type="ARBA" id="ARBA00022840"/>
    </source>
</evidence>
<evidence type="ECO:0000256" key="9">
    <source>
        <dbReference type="SAM" id="Phobius"/>
    </source>
</evidence>
<evidence type="ECO:0000313" key="12">
    <source>
        <dbReference type="Proteomes" id="UP000014216"/>
    </source>
</evidence>
<proteinExistence type="predicted"/>
<keyword evidence="3" id="KW-0597">Phosphoprotein</keyword>
<keyword evidence="9" id="KW-1133">Transmembrane helix</keyword>
<evidence type="ECO:0000256" key="3">
    <source>
        <dbReference type="ARBA" id="ARBA00022553"/>
    </source>
</evidence>
<feature type="transmembrane region" description="Helical" evidence="9">
    <location>
        <begin position="213"/>
        <end position="233"/>
    </location>
</feature>
<accession>S0G3J2</accession>
<dbReference type="InterPro" id="IPR003661">
    <property type="entry name" value="HisK_dim/P_dom"/>
</dbReference>
<dbReference type="GO" id="GO:0005524">
    <property type="term" value="F:ATP binding"/>
    <property type="evidence" value="ECO:0007669"/>
    <property type="project" value="UniProtKB-KW"/>
</dbReference>
<feature type="transmembrane region" description="Helical" evidence="9">
    <location>
        <begin position="20"/>
        <end position="45"/>
    </location>
</feature>
<dbReference type="SMART" id="SM00387">
    <property type="entry name" value="HATPase_c"/>
    <property type="match status" value="1"/>
</dbReference>
<evidence type="ECO:0000256" key="5">
    <source>
        <dbReference type="ARBA" id="ARBA00022741"/>
    </source>
</evidence>
<evidence type="ECO:0000256" key="2">
    <source>
        <dbReference type="ARBA" id="ARBA00012438"/>
    </source>
</evidence>
<dbReference type="Pfam" id="PF02518">
    <property type="entry name" value="HATPase_c"/>
    <property type="match status" value="1"/>
</dbReference>
<dbReference type="Proteomes" id="UP000014216">
    <property type="component" value="Unassembled WGS sequence"/>
</dbReference>
<reference evidence="11 12" key="1">
    <citation type="journal article" date="2013" name="Genome Announc.">
        <title>Draft Genome Sequence of Desulfotignum phosphitoxidans DSM 13687 Strain FiPS-3.</title>
        <authorList>
            <person name="Poehlein A."/>
            <person name="Daniel R."/>
            <person name="Simeonova D.D."/>
        </authorList>
    </citation>
    <scope>NUCLEOTIDE SEQUENCE [LARGE SCALE GENOMIC DNA]</scope>
    <source>
        <strain evidence="11 12">DSM 13687</strain>
    </source>
</reference>
<dbReference type="InterPro" id="IPR003594">
    <property type="entry name" value="HATPase_dom"/>
</dbReference>
<sequence length="474" mass="53442">MKNLFSSPPFLQKERPFVLVKAFTIASLIVMLAATVFIAALNAHWVRNLLLEKSKEYNSLLVENLNHQIFLRFAAPVAFKYGEIKLREPEQSRLLDAVITSTLHSFHVEMVNIYGTDNIIGYSFDKEQVGREDAGGVMYEQAMQKEATSKLIQKGSFLELLFWFPEETKIVTFAPLVQEMQLSRHEEKEVIGVIEIVRDISHDYHQLFKLQGMIVASCAGVMGLLFIVLRFVVKQGETIIEERAEERLRLEEKLRKAAHLSAIGEMTAGVSHEIRNPLGIIKSSAQLMKKKMDKLEVHSTIPDIIIEESQRLNNIITDFLDFARPRQADLRPCDINDIINKNLSFLETQIQDQEIIIHKAFHDHLPGISADPDMLYQAFLNILLNCFQSVGKNGAITIVTDYDARRVFISFADNGPGIDEDTLEKIWTPFFTTKDTGTGLGLGIVKNIIEAHNGTIRISNGKPTGAVVDIALPI</sequence>
<dbReference type="InterPro" id="IPR005467">
    <property type="entry name" value="His_kinase_dom"/>
</dbReference>
<dbReference type="GO" id="GO:0000155">
    <property type="term" value="F:phosphorelay sensor kinase activity"/>
    <property type="evidence" value="ECO:0007669"/>
    <property type="project" value="InterPro"/>
</dbReference>
<organism evidence="11 12">
    <name type="scientific">Desulfotignum phosphitoxidans DSM 13687</name>
    <dbReference type="NCBI Taxonomy" id="1286635"/>
    <lineage>
        <taxon>Bacteria</taxon>
        <taxon>Pseudomonadati</taxon>
        <taxon>Thermodesulfobacteriota</taxon>
        <taxon>Desulfobacteria</taxon>
        <taxon>Desulfobacterales</taxon>
        <taxon>Desulfobacteraceae</taxon>
        <taxon>Desulfotignum</taxon>
    </lineage>
</organism>
<dbReference type="Pfam" id="PF00512">
    <property type="entry name" value="HisKA"/>
    <property type="match status" value="1"/>
</dbReference>
<dbReference type="InterPro" id="IPR004358">
    <property type="entry name" value="Sig_transdc_His_kin-like_C"/>
</dbReference>
<dbReference type="PROSITE" id="PS50109">
    <property type="entry name" value="HIS_KIN"/>
    <property type="match status" value="1"/>
</dbReference>
<evidence type="ECO:0000259" key="10">
    <source>
        <dbReference type="PROSITE" id="PS50109"/>
    </source>
</evidence>
<gene>
    <name evidence="11" type="ORF">Dpo_8c00430</name>
</gene>
<keyword evidence="8" id="KW-0902">Two-component regulatory system</keyword>
<dbReference type="PRINTS" id="PR00344">
    <property type="entry name" value="BCTRLSENSOR"/>
</dbReference>
<keyword evidence="12" id="KW-1185">Reference proteome</keyword>
<comment type="caution">
    <text evidence="11">The sequence shown here is derived from an EMBL/GenBank/DDBJ whole genome shotgun (WGS) entry which is preliminary data.</text>
</comment>
<dbReference type="Gene3D" id="3.30.565.10">
    <property type="entry name" value="Histidine kinase-like ATPase, C-terminal domain"/>
    <property type="match status" value="1"/>
</dbReference>
<dbReference type="EMBL" id="APJX01000008">
    <property type="protein sequence ID" value="EMS78376.1"/>
    <property type="molecule type" value="Genomic_DNA"/>
</dbReference>
<evidence type="ECO:0000256" key="8">
    <source>
        <dbReference type="ARBA" id="ARBA00023012"/>
    </source>
</evidence>
<dbReference type="EC" id="2.7.13.3" evidence="2"/>
<dbReference type="SMART" id="SM00388">
    <property type="entry name" value="HisKA"/>
    <property type="match status" value="1"/>
</dbReference>
<dbReference type="InterPro" id="IPR036890">
    <property type="entry name" value="HATPase_C_sf"/>
</dbReference>
<dbReference type="SUPFAM" id="SSF55874">
    <property type="entry name" value="ATPase domain of HSP90 chaperone/DNA topoisomerase II/histidine kinase"/>
    <property type="match status" value="1"/>
</dbReference>
<dbReference type="Gene3D" id="1.10.287.130">
    <property type="match status" value="1"/>
</dbReference>
<dbReference type="SUPFAM" id="SSF47384">
    <property type="entry name" value="Homodimeric domain of signal transducing histidine kinase"/>
    <property type="match status" value="1"/>
</dbReference>